<dbReference type="AlphaFoldDB" id="A0A833J4Z1"/>
<feature type="signal peptide" evidence="2">
    <location>
        <begin position="1"/>
        <end position="28"/>
    </location>
</feature>
<dbReference type="RefSeq" id="WP_152276989.1">
    <property type="nucleotide sequence ID" value="NZ_WEKV01000010.1"/>
</dbReference>
<comment type="caution">
    <text evidence="3">The sequence shown here is derived from an EMBL/GenBank/DDBJ whole genome shotgun (WGS) entry which is preliminary data.</text>
</comment>
<gene>
    <name evidence="3" type="ORF">F8B43_2257</name>
</gene>
<evidence type="ECO:0000313" key="3">
    <source>
        <dbReference type="EMBL" id="KAB7784224.1"/>
    </source>
</evidence>
<evidence type="ECO:0000256" key="2">
    <source>
        <dbReference type="SAM" id="SignalP"/>
    </source>
</evidence>
<dbReference type="EMBL" id="WEKV01000010">
    <property type="protein sequence ID" value="KAB7784224.1"/>
    <property type="molecule type" value="Genomic_DNA"/>
</dbReference>
<feature type="chain" id="PRO_5032270065" evidence="2">
    <location>
        <begin position="29"/>
        <end position="186"/>
    </location>
</feature>
<protein>
    <submittedName>
        <fullName evidence="3">Uncharacterized protein</fullName>
    </submittedName>
</protein>
<keyword evidence="2" id="KW-0732">Signal</keyword>
<proteinExistence type="predicted"/>
<name>A0A833J4Z1_9HYPH</name>
<sequence length="186" mass="19252">MTIRSRAPLLAHFALAFSGLLAAGPASAQQAEVKMSGQCERLVIGGLDITQNCKEQLVNTVSRGRTTFDFAAWDGQSLSFSGAGAQHEQTEETEQLQPISLVVPGMKNAEGIVRSPAPAVGSCKFSSPEPGKTRIACEATSQGKTYAGVFVTDAKSDAKSGAKTDAKPDQDAAPDAAKNGSASPKP</sequence>
<reference evidence="3 4" key="1">
    <citation type="submission" date="2019-10" db="EMBL/GenBank/DDBJ databases">
        <title>Draft Genome Sequence of the Caffeine Degrading Methylotroph Methylorubrum populi PINKEL.</title>
        <authorList>
            <person name="Dawson S.C."/>
            <person name="Zhang X."/>
            <person name="Wright M.E."/>
            <person name="Sharma G."/>
            <person name="Langner J.T."/>
            <person name="Ditty J.L."/>
            <person name="Subuyuj G.A."/>
        </authorList>
    </citation>
    <scope>NUCLEOTIDE SEQUENCE [LARGE SCALE GENOMIC DNA]</scope>
    <source>
        <strain evidence="3 4">Pinkel</strain>
    </source>
</reference>
<organism evidence="3 4">
    <name type="scientific">Methylorubrum populi</name>
    <dbReference type="NCBI Taxonomy" id="223967"/>
    <lineage>
        <taxon>Bacteria</taxon>
        <taxon>Pseudomonadati</taxon>
        <taxon>Pseudomonadota</taxon>
        <taxon>Alphaproteobacteria</taxon>
        <taxon>Hyphomicrobiales</taxon>
        <taxon>Methylobacteriaceae</taxon>
        <taxon>Methylorubrum</taxon>
    </lineage>
</organism>
<accession>A0A833J4Z1</accession>
<feature type="compositionally biased region" description="Basic and acidic residues" evidence="1">
    <location>
        <begin position="155"/>
        <end position="170"/>
    </location>
</feature>
<feature type="region of interest" description="Disordered" evidence="1">
    <location>
        <begin position="155"/>
        <end position="186"/>
    </location>
</feature>
<evidence type="ECO:0000313" key="4">
    <source>
        <dbReference type="Proteomes" id="UP000469949"/>
    </source>
</evidence>
<dbReference type="Proteomes" id="UP000469949">
    <property type="component" value="Unassembled WGS sequence"/>
</dbReference>
<evidence type="ECO:0000256" key="1">
    <source>
        <dbReference type="SAM" id="MobiDB-lite"/>
    </source>
</evidence>